<evidence type="ECO:0000256" key="11">
    <source>
        <dbReference type="PIRSR" id="PIRSR610972-2"/>
    </source>
</evidence>
<dbReference type="CDD" id="cd02598">
    <property type="entry name" value="HAD_BPGM"/>
    <property type="match status" value="1"/>
</dbReference>
<protein>
    <recommendedName>
        <fullName evidence="9">Beta-phosphoglucomutase</fullName>
        <ecNumber evidence="8">5.4.2.6</ecNumber>
    </recommendedName>
</protein>
<evidence type="ECO:0000256" key="3">
    <source>
        <dbReference type="ARBA" id="ARBA00022723"/>
    </source>
</evidence>
<evidence type="ECO:0000256" key="5">
    <source>
        <dbReference type="ARBA" id="ARBA00023235"/>
    </source>
</evidence>
<feature type="binding site" evidence="11">
    <location>
        <position position="24"/>
    </location>
    <ligand>
        <name>substrate</name>
    </ligand>
</feature>
<evidence type="ECO:0000256" key="4">
    <source>
        <dbReference type="ARBA" id="ARBA00022842"/>
    </source>
</evidence>
<feature type="site" description="Important for catalytic activity and assists the phosphoryl transfer reaction to Asp8 by balancing charge and orienting the reacting groups" evidence="13">
    <location>
        <position position="146"/>
    </location>
</feature>
<keyword evidence="6" id="KW-0119">Carbohydrate metabolism</keyword>
<dbReference type="InterPro" id="IPR036412">
    <property type="entry name" value="HAD-like_sf"/>
</dbReference>
<feature type="binding site" evidence="12">
    <location>
        <position position="10"/>
    </location>
    <ligand>
        <name>Mg(2+)</name>
        <dbReference type="ChEBI" id="CHEBI:18420"/>
    </ligand>
</feature>
<dbReference type="Pfam" id="PF00702">
    <property type="entry name" value="Hydrolase"/>
    <property type="match status" value="1"/>
</dbReference>
<dbReference type="NCBIfam" id="TIGR02009">
    <property type="entry name" value="PGMB-YQAB-SF"/>
    <property type="match status" value="1"/>
</dbReference>
<reference evidence="14" key="2">
    <citation type="submission" date="2021-04" db="EMBL/GenBank/DDBJ databases">
        <authorList>
            <person name="Gilroy R."/>
        </authorList>
    </citation>
    <scope>NUCLEOTIDE SEQUENCE</scope>
    <source>
        <strain evidence="14">F6-6636</strain>
    </source>
</reference>
<reference evidence="14" key="1">
    <citation type="journal article" date="2021" name="PeerJ">
        <title>Extensive microbial diversity within the chicken gut microbiome revealed by metagenomics and culture.</title>
        <authorList>
            <person name="Gilroy R."/>
            <person name="Ravi A."/>
            <person name="Getino M."/>
            <person name="Pursley I."/>
            <person name="Horton D.L."/>
            <person name="Alikhan N.F."/>
            <person name="Baker D."/>
            <person name="Gharbi K."/>
            <person name="Hall N."/>
            <person name="Watson M."/>
            <person name="Adriaenssens E.M."/>
            <person name="Foster-Nyarko E."/>
            <person name="Jarju S."/>
            <person name="Secka A."/>
            <person name="Antonio M."/>
            <person name="Oren A."/>
            <person name="Chaudhuri R.R."/>
            <person name="La Ragione R."/>
            <person name="Hildebrand F."/>
            <person name="Pallen M.J."/>
        </authorList>
    </citation>
    <scope>NUCLEOTIDE SEQUENCE</scope>
    <source>
        <strain evidence="14">F6-6636</strain>
    </source>
</reference>
<dbReference type="Gene3D" id="1.10.150.240">
    <property type="entry name" value="Putative phosphatase, domain 2"/>
    <property type="match status" value="1"/>
</dbReference>
<feature type="active site" description="Nucleophile" evidence="10">
    <location>
        <position position="8"/>
    </location>
</feature>
<comment type="similarity">
    <text evidence="1">Belongs to the HAD-like hydrolase superfamily. CbbY/CbbZ/Gph/YieH family.</text>
</comment>
<sequence>MLKGFIFDLDGVVIDTTAYHFQAWQKMAASIGIQLNETIGESLKSLDRIDSLNKILAWAHQDDKYLPAQKQQLAAQKNQYYQEYIKNITPADVMPGIYTLLVDIKAKGYKVALASASQNAAAILTKLRLTKYFDIEIDPTTLKQGKPDPEIFLKAAEALHVANHDIISLEDAPIGVQAINAAGQFSVGIGNSHELTAADFNVTDTSQLTLDNLMLAYQKWDNK</sequence>
<feature type="binding site" evidence="11">
    <location>
        <begin position="43"/>
        <end position="48"/>
    </location>
    <ligand>
        <name>substrate</name>
    </ligand>
</feature>
<organism evidence="14 15">
    <name type="scientific">Candidatus Paralactobacillus gallistercoris</name>
    <dbReference type="NCBI Taxonomy" id="2838724"/>
    <lineage>
        <taxon>Bacteria</taxon>
        <taxon>Bacillati</taxon>
        <taxon>Bacillota</taxon>
        <taxon>Bacilli</taxon>
        <taxon>Lactobacillales</taxon>
        <taxon>Lactobacillaceae</taxon>
        <taxon>Lactobacillus</taxon>
    </lineage>
</organism>
<comment type="caution">
    <text evidence="14">The sequence shown here is derived from an EMBL/GenBank/DDBJ whole genome shotgun (WGS) entry which is preliminary data.</text>
</comment>
<feature type="binding site" evidence="11">
    <location>
        <begin position="8"/>
        <end position="10"/>
    </location>
    <ligand>
        <name>substrate</name>
    </ligand>
</feature>
<feature type="binding site" evidence="11">
    <location>
        <position position="146"/>
    </location>
    <ligand>
        <name>substrate</name>
    </ligand>
</feature>
<dbReference type="SFLD" id="SFLDS00003">
    <property type="entry name" value="Haloacid_Dehalogenase"/>
    <property type="match status" value="1"/>
</dbReference>
<dbReference type="NCBIfam" id="TIGR01990">
    <property type="entry name" value="bPGM"/>
    <property type="match status" value="1"/>
</dbReference>
<feature type="site" description="Important for catalytic activity and assists the phosphoryl transfer reaction to Asp8 by balancing charge and orienting the reacting groups" evidence="13">
    <location>
        <position position="115"/>
    </location>
</feature>
<gene>
    <name evidence="14" type="primary">pgmB</name>
    <name evidence="14" type="ORF">H9901_04145</name>
</gene>
<comment type="catalytic activity">
    <reaction evidence="7">
        <text>beta-D-glucose 1-phosphate = beta-D-glucose 6-phosphate</text>
        <dbReference type="Rhea" id="RHEA:20113"/>
        <dbReference type="ChEBI" id="CHEBI:57684"/>
        <dbReference type="ChEBI" id="CHEBI:58247"/>
        <dbReference type="EC" id="5.4.2.6"/>
    </reaction>
</comment>
<evidence type="ECO:0000256" key="10">
    <source>
        <dbReference type="PIRSR" id="PIRSR610972-1"/>
    </source>
</evidence>
<dbReference type="EC" id="5.4.2.6" evidence="8"/>
<proteinExistence type="inferred from homology"/>
<evidence type="ECO:0000313" key="15">
    <source>
        <dbReference type="Proteomes" id="UP000777303"/>
    </source>
</evidence>
<feature type="binding site" evidence="11">
    <location>
        <begin position="115"/>
        <end position="119"/>
    </location>
    <ligand>
        <name>substrate</name>
    </ligand>
</feature>
<dbReference type="InterPro" id="IPR010972">
    <property type="entry name" value="Beta-PGM"/>
</dbReference>
<dbReference type="NCBIfam" id="TIGR01509">
    <property type="entry name" value="HAD-SF-IA-v3"/>
    <property type="match status" value="1"/>
</dbReference>
<dbReference type="InterPro" id="IPR006439">
    <property type="entry name" value="HAD-SF_hydro_IA"/>
</dbReference>
<dbReference type="InterPro" id="IPR023214">
    <property type="entry name" value="HAD_sf"/>
</dbReference>
<evidence type="ECO:0000256" key="2">
    <source>
        <dbReference type="ARBA" id="ARBA00022553"/>
    </source>
</evidence>
<evidence type="ECO:0000313" key="14">
    <source>
        <dbReference type="EMBL" id="MBU3851872.1"/>
    </source>
</evidence>
<evidence type="ECO:0000256" key="6">
    <source>
        <dbReference type="ARBA" id="ARBA00023277"/>
    </source>
</evidence>
<dbReference type="GO" id="GO:0000287">
    <property type="term" value="F:magnesium ion binding"/>
    <property type="evidence" value="ECO:0007669"/>
    <property type="project" value="InterPro"/>
</dbReference>
<dbReference type="SFLD" id="SFLDG01135">
    <property type="entry name" value="C1.5.6:_HAD__Beta-PGM__Phospha"/>
    <property type="match status" value="1"/>
</dbReference>
<dbReference type="SFLD" id="SFLDG01129">
    <property type="entry name" value="C1.5:_HAD__Beta-PGM__Phosphata"/>
    <property type="match status" value="1"/>
</dbReference>
<feature type="binding site" evidence="11">
    <location>
        <position position="77"/>
    </location>
    <ligand>
        <name>substrate</name>
    </ligand>
</feature>
<feature type="active site" description="Proton donor/acceptor" evidence="10">
    <location>
        <position position="10"/>
    </location>
</feature>
<evidence type="ECO:0000256" key="7">
    <source>
        <dbReference type="ARBA" id="ARBA00044926"/>
    </source>
</evidence>
<dbReference type="InterPro" id="IPR023198">
    <property type="entry name" value="PGP-like_dom2"/>
</dbReference>
<dbReference type="InterPro" id="IPR010976">
    <property type="entry name" value="B-phosphoglucomutase_hydrolase"/>
</dbReference>
<feature type="binding site" evidence="12">
    <location>
        <position position="171"/>
    </location>
    <ligand>
        <name>Mg(2+)</name>
        <dbReference type="ChEBI" id="CHEBI:18420"/>
    </ligand>
</feature>
<dbReference type="Proteomes" id="UP000777303">
    <property type="component" value="Unassembled WGS sequence"/>
</dbReference>
<accession>A0A948TKD2</accession>
<keyword evidence="4 12" id="KW-0460">Magnesium</keyword>
<dbReference type="PANTHER" id="PTHR46193">
    <property type="entry name" value="6-PHOSPHOGLUCONATE PHOSPHATASE"/>
    <property type="match status" value="1"/>
</dbReference>
<feature type="binding site" evidence="12">
    <location>
        <position position="170"/>
    </location>
    <ligand>
        <name>Mg(2+)</name>
        <dbReference type="ChEBI" id="CHEBI:18420"/>
    </ligand>
</feature>
<dbReference type="PANTHER" id="PTHR46193:SF18">
    <property type="entry name" value="HEXITOL PHOSPHATASE B"/>
    <property type="match status" value="1"/>
</dbReference>
<dbReference type="InterPro" id="IPR051600">
    <property type="entry name" value="Beta-PGM-like"/>
</dbReference>
<dbReference type="AlphaFoldDB" id="A0A948TKD2"/>
<evidence type="ECO:0000256" key="13">
    <source>
        <dbReference type="PIRSR" id="PIRSR610972-4"/>
    </source>
</evidence>
<feature type="binding site" evidence="12">
    <location>
        <position position="8"/>
    </location>
    <ligand>
        <name>Mg(2+)</name>
        <dbReference type="ChEBI" id="CHEBI:18420"/>
    </ligand>
</feature>
<dbReference type="SUPFAM" id="SSF56784">
    <property type="entry name" value="HAD-like"/>
    <property type="match status" value="1"/>
</dbReference>
<dbReference type="Gene3D" id="3.40.50.1000">
    <property type="entry name" value="HAD superfamily/HAD-like"/>
    <property type="match status" value="1"/>
</dbReference>
<dbReference type="EMBL" id="JAHLFS010000051">
    <property type="protein sequence ID" value="MBU3851872.1"/>
    <property type="molecule type" value="Genomic_DNA"/>
</dbReference>
<keyword evidence="2" id="KW-0597">Phosphoprotein</keyword>
<name>A0A948TKD2_9LACO</name>
<evidence type="ECO:0000256" key="8">
    <source>
        <dbReference type="ARBA" id="ARBA00044968"/>
    </source>
</evidence>
<keyword evidence="5 14" id="KW-0413">Isomerase</keyword>
<dbReference type="GO" id="GO:0008801">
    <property type="term" value="F:beta-phosphoglucomutase activity"/>
    <property type="evidence" value="ECO:0007669"/>
    <property type="project" value="UniProtKB-EC"/>
</dbReference>
<evidence type="ECO:0000256" key="9">
    <source>
        <dbReference type="ARBA" id="ARBA00044991"/>
    </source>
</evidence>
<dbReference type="PRINTS" id="PR00413">
    <property type="entry name" value="HADHALOGNASE"/>
</dbReference>
<evidence type="ECO:0000256" key="1">
    <source>
        <dbReference type="ARBA" id="ARBA00006171"/>
    </source>
</evidence>
<evidence type="ECO:0000256" key="12">
    <source>
        <dbReference type="PIRSR" id="PIRSR610972-3"/>
    </source>
</evidence>
<comment type="cofactor">
    <cofactor evidence="12">
        <name>Mg(2+)</name>
        <dbReference type="ChEBI" id="CHEBI:18420"/>
    </cofactor>
    <text evidence="12">Binds 2 magnesium ions per subunit.</text>
</comment>
<dbReference type="GO" id="GO:0005975">
    <property type="term" value="P:carbohydrate metabolic process"/>
    <property type="evidence" value="ECO:0007669"/>
    <property type="project" value="InterPro"/>
</dbReference>
<feature type="binding site" evidence="11">
    <location>
        <position position="51"/>
    </location>
    <ligand>
        <name>substrate</name>
    </ligand>
</feature>
<keyword evidence="3 12" id="KW-0479">Metal-binding</keyword>